<evidence type="ECO:0000313" key="16">
    <source>
        <dbReference type="EMBL" id="SJZ92243.1"/>
    </source>
</evidence>
<comment type="catalytic activity">
    <reaction evidence="11">
        <text>alpha-D-galactose + ATP = alpha-D-galactose 1-phosphate + ADP + H(+)</text>
        <dbReference type="Rhea" id="RHEA:13553"/>
        <dbReference type="ChEBI" id="CHEBI:15378"/>
        <dbReference type="ChEBI" id="CHEBI:28061"/>
        <dbReference type="ChEBI" id="CHEBI:30616"/>
        <dbReference type="ChEBI" id="CHEBI:58336"/>
        <dbReference type="ChEBI" id="CHEBI:456216"/>
        <dbReference type="EC" id="2.7.1.6"/>
    </reaction>
</comment>
<dbReference type="InterPro" id="IPR006204">
    <property type="entry name" value="GHMP_kinase_N_dom"/>
</dbReference>
<dbReference type="Pfam" id="PF00288">
    <property type="entry name" value="GHMP_kinases_N"/>
    <property type="match status" value="1"/>
</dbReference>
<dbReference type="InterPro" id="IPR019741">
    <property type="entry name" value="Galactokinase_CS"/>
</dbReference>
<dbReference type="InterPro" id="IPR014721">
    <property type="entry name" value="Ribsml_uS5_D2-typ_fold_subgr"/>
</dbReference>
<dbReference type="EC" id="2.7.1.6" evidence="11 12"/>
<feature type="domain" description="GHMP kinase C-terminal" evidence="14">
    <location>
        <begin position="276"/>
        <end position="356"/>
    </location>
</feature>
<keyword evidence="5 11" id="KW-0547">Nucleotide-binding</keyword>
<evidence type="ECO:0000313" key="17">
    <source>
        <dbReference type="Proteomes" id="UP000190135"/>
    </source>
</evidence>
<protein>
    <recommendedName>
        <fullName evidence="11 12">Galactokinase</fullName>
        <ecNumber evidence="11 12">2.7.1.6</ecNumber>
    </recommendedName>
    <alternativeName>
        <fullName evidence="11">Galactose kinase</fullName>
    </alternativeName>
</protein>
<evidence type="ECO:0000259" key="15">
    <source>
        <dbReference type="Pfam" id="PF10509"/>
    </source>
</evidence>
<comment type="subcellular location">
    <subcellularLocation>
        <location evidence="11">Cytoplasm</location>
    </subcellularLocation>
</comment>
<dbReference type="InterPro" id="IPR000705">
    <property type="entry name" value="Galactokinase"/>
</dbReference>
<comment type="pathway">
    <text evidence="11">Carbohydrate metabolism; galactose metabolism.</text>
</comment>
<evidence type="ECO:0000256" key="8">
    <source>
        <dbReference type="ARBA" id="ARBA00022842"/>
    </source>
</evidence>
<keyword evidence="9 11" id="KW-0299">Galactose metabolism</keyword>
<keyword evidence="6 11" id="KW-0418">Kinase</keyword>
<evidence type="ECO:0000256" key="10">
    <source>
        <dbReference type="ARBA" id="ARBA00023277"/>
    </source>
</evidence>
<dbReference type="InterPro" id="IPR013750">
    <property type="entry name" value="GHMP_kinase_C_dom"/>
</dbReference>
<keyword evidence="4 11" id="KW-0479">Metal-binding</keyword>
<feature type="domain" description="GHMP kinase N-terminal" evidence="13">
    <location>
        <begin position="87"/>
        <end position="173"/>
    </location>
</feature>
<gene>
    <name evidence="11" type="primary">galK</name>
    <name evidence="16" type="ORF">SAMN05428963_10440</name>
</gene>
<evidence type="ECO:0000256" key="4">
    <source>
        <dbReference type="ARBA" id="ARBA00022723"/>
    </source>
</evidence>
<evidence type="ECO:0000256" key="12">
    <source>
        <dbReference type="NCBIfam" id="TIGR00131"/>
    </source>
</evidence>
<dbReference type="InterPro" id="IPR006203">
    <property type="entry name" value="GHMP_knse_ATP-bd_CS"/>
</dbReference>
<organism evidence="16 17">
    <name type="scientific">Consotaella salsifontis</name>
    <dbReference type="NCBI Taxonomy" id="1365950"/>
    <lineage>
        <taxon>Bacteria</taxon>
        <taxon>Pseudomonadati</taxon>
        <taxon>Pseudomonadota</taxon>
        <taxon>Alphaproteobacteria</taxon>
        <taxon>Hyphomicrobiales</taxon>
        <taxon>Aurantimonadaceae</taxon>
        <taxon>Consotaella</taxon>
    </lineage>
</organism>
<feature type="binding site" evidence="11">
    <location>
        <begin position="116"/>
        <end position="122"/>
    </location>
    <ligand>
        <name>ATP</name>
        <dbReference type="ChEBI" id="CHEBI:30616"/>
    </ligand>
</feature>
<evidence type="ECO:0000259" key="13">
    <source>
        <dbReference type="Pfam" id="PF00288"/>
    </source>
</evidence>
<evidence type="ECO:0000256" key="2">
    <source>
        <dbReference type="ARBA" id="ARBA00022490"/>
    </source>
</evidence>
<evidence type="ECO:0000256" key="1">
    <source>
        <dbReference type="ARBA" id="ARBA00006566"/>
    </source>
</evidence>
<dbReference type="STRING" id="1365950.SAMN05428963_10440"/>
<keyword evidence="8 11" id="KW-0460">Magnesium</keyword>
<dbReference type="InterPro" id="IPR036554">
    <property type="entry name" value="GHMP_kinase_C_sf"/>
</dbReference>
<feature type="active site" description="Proton acceptor" evidence="11">
    <location>
        <position position="166"/>
    </location>
</feature>
<reference evidence="16 17" key="1">
    <citation type="submission" date="2017-02" db="EMBL/GenBank/DDBJ databases">
        <authorList>
            <person name="Peterson S.W."/>
        </authorList>
    </citation>
    <scope>NUCLEOTIDE SEQUENCE [LARGE SCALE GENOMIC DNA]</scope>
    <source>
        <strain evidence="16 17">USBA 369</strain>
    </source>
</reference>
<dbReference type="HAMAP" id="MF_00246">
    <property type="entry name" value="Galactokinase"/>
    <property type="match status" value="1"/>
</dbReference>
<dbReference type="PROSITE" id="PS00627">
    <property type="entry name" value="GHMP_KINASES_ATP"/>
    <property type="match status" value="1"/>
</dbReference>
<dbReference type="Pfam" id="PF10509">
    <property type="entry name" value="GalKase_gal_bdg"/>
    <property type="match status" value="1"/>
</dbReference>
<dbReference type="GO" id="GO:0006012">
    <property type="term" value="P:galactose metabolic process"/>
    <property type="evidence" value="ECO:0007669"/>
    <property type="project" value="UniProtKB-UniRule"/>
</dbReference>
<dbReference type="GO" id="GO:0004335">
    <property type="term" value="F:galactokinase activity"/>
    <property type="evidence" value="ECO:0007669"/>
    <property type="project" value="UniProtKB-UniRule"/>
</dbReference>
<proteinExistence type="inferred from homology"/>
<dbReference type="GO" id="GO:0000287">
    <property type="term" value="F:magnesium ion binding"/>
    <property type="evidence" value="ECO:0007669"/>
    <property type="project" value="UniProtKB-UniRule"/>
</dbReference>
<dbReference type="NCBIfam" id="TIGR00131">
    <property type="entry name" value="gal_kin"/>
    <property type="match status" value="1"/>
</dbReference>
<name>A0A1T4PKY9_9HYPH</name>
<comment type="similarity">
    <text evidence="1 11">Belongs to the GHMP kinase family. GalK subfamily.</text>
</comment>
<dbReference type="FunFam" id="3.30.230.10:FF:000017">
    <property type="entry name" value="Galactokinase"/>
    <property type="match status" value="1"/>
</dbReference>
<dbReference type="EMBL" id="FUXL01000004">
    <property type="protein sequence ID" value="SJZ92243.1"/>
    <property type="molecule type" value="Genomic_DNA"/>
</dbReference>
<feature type="binding site" evidence="11">
    <location>
        <position position="215"/>
    </location>
    <ligand>
        <name>substrate</name>
    </ligand>
</feature>
<dbReference type="PRINTS" id="PR00959">
    <property type="entry name" value="MEVGALKINASE"/>
</dbReference>
<evidence type="ECO:0000259" key="14">
    <source>
        <dbReference type="Pfam" id="PF08544"/>
    </source>
</evidence>
<evidence type="ECO:0000256" key="5">
    <source>
        <dbReference type="ARBA" id="ARBA00022741"/>
    </source>
</evidence>
<keyword evidence="17" id="KW-1185">Reference proteome</keyword>
<dbReference type="InterPro" id="IPR006206">
    <property type="entry name" value="Mevalonate/galactokinase"/>
</dbReference>
<dbReference type="UniPathway" id="UPA00214"/>
<feature type="binding site" evidence="11">
    <location>
        <position position="122"/>
    </location>
    <ligand>
        <name>Mg(2+)</name>
        <dbReference type="ChEBI" id="CHEBI:18420"/>
    </ligand>
</feature>
<dbReference type="RefSeq" id="WP_078707890.1">
    <property type="nucleotide sequence ID" value="NZ_FUXL01000004.1"/>
</dbReference>
<dbReference type="GO" id="GO:0005829">
    <property type="term" value="C:cytosol"/>
    <property type="evidence" value="ECO:0007669"/>
    <property type="project" value="TreeGrafter"/>
</dbReference>
<dbReference type="PANTHER" id="PTHR10457:SF7">
    <property type="entry name" value="GALACTOKINASE-RELATED"/>
    <property type="match status" value="1"/>
</dbReference>
<dbReference type="PIRSF" id="PIRSF000530">
    <property type="entry name" value="Galactokinase"/>
    <property type="match status" value="1"/>
</dbReference>
<evidence type="ECO:0000256" key="3">
    <source>
        <dbReference type="ARBA" id="ARBA00022679"/>
    </source>
</evidence>
<keyword evidence="3 11" id="KW-0808">Transferase</keyword>
<dbReference type="InterPro" id="IPR019539">
    <property type="entry name" value="GalKase_N"/>
</dbReference>
<dbReference type="PROSITE" id="PS00106">
    <property type="entry name" value="GALACTOKINASE"/>
    <property type="match status" value="1"/>
</dbReference>
<evidence type="ECO:0000256" key="6">
    <source>
        <dbReference type="ARBA" id="ARBA00022777"/>
    </source>
</evidence>
<dbReference type="PRINTS" id="PR00473">
    <property type="entry name" value="GALCTOKINASE"/>
</dbReference>
<dbReference type="Gene3D" id="3.30.70.890">
    <property type="entry name" value="GHMP kinase, C-terminal domain"/>
    <property type="match status" value="1"/>
</dbReference>
<dbReference type="GO" id="GO:0005524">
    <property type="term" value="F:ATP binding"/>
    <property type="evidence" value="ECO:0007669"/>
    <property type="project" value="UniProtKB-UniRule"/>
</dbReference>
<feature type="binding site" evidence="11">
    <location>
        <position position="62"/>
    </location>
    <ligand>
        <name>ATP</name>
        <dbReference type="ChEBI" id="CHEBI:30616"/>
    </ligand>
</feature>
<keyword evidence="7 11" id="KW-0067">ATP-binding</keyword>
<dbReference type="PANTHER" id="PTHR10457">
    <property type="entry name" value="MEVALONATE KINASE/GALACTOKINASE"/>
    <property type="match status" value="1"/>
</dbReference>
<evidence type="ECO:0000256" key="11">
    <source>
        <dbReference type="HAMAP-Rule" id="MF_00246"/>
    </source>
</evidence>
<comment type="function">
    <text evidence="11">Catalyzes the transfer of the gamma-phosphate of ATP to D-galactose to form alpha-D-galactose-1-phosphate (Gal-1-P).</text>
</comment>
<keyword evidence="2 11" id="KW-0963">Cytoplasm</keyword>
<sequence length="382" mass="41278">MTSDTAQHRSAAGPRGFAAPGRVNLIGEHTDYNDGFVLPVALDMTTRIEAEPRADRTVTVRSRMNGAEFSFNLDESDPAPRRDWSDYVRGVVVMLQRAGHRLTGASLVVDSNVPTGSGLSSSAALEVSVGYSLVRLAGEEIALPELAKLCQKAENEFVGMRCGIMDQFISCCGVAGHALLIDCRSLSTRTVAIPQGTRIVICNSMVHHELASGEYNLRRQDCERGVELLKPAMGEITALRDVSPEALEAHRDLLPETTYRRCRHVVSENARVLAAVDALASDDPWRFGQLMVESHASMKDDYEITCPEIDQLVEIALAQRGVYGSRMTGGGFGGCTVSLVADEAAEDFERALVEGYHAATGITPPIYDCVAGPGVREITPRG</sequence>
<dbReference type="Gene3D" id="3.30.230.10">
    <property type="match status" value="1"/>
</dbReference>
<dbReference type="SUPFAM" id="SSF54211">
    <property type="entry name" value="Ribosomal protein S5 domain 2-like"/>
    <property type="match status" value="1"/>
</dbReference>
<dbReference type="SUPFAM" id="SSF55060">
    <property type="entry name" value="GHMP Kinase, C-terminal domain"/>
    <property type="match status" value="1"/>
</dbReference>
<dbReference type="OrthoDB" id="250531at2"/>
<dbReference type="InterPro" id="IPR022963">
    <property type="entry name" value="Galactokinase_bac"/>
</dbReference>
<feature type="binding site" evidence="11">
    <location>
        <position position="154"/>
    </location>
    <ligand>
        <name>Mg(2+)</name>
        <dbReference type="ChEBI" id="CHEBI:18420"/>
    </ligand>
</feature>
<dbReference type="Proteomes" id="UP000190135">
    <property type="component" value="Unassembled WGS sequence"/>
</dbReference>
<dbReference type="InterPro" id="IPR020568">
    <property type="entry name" value="Ribosomal_Su5_D2-typ_SF"/>
</dbReference>
<feature type="domain" description="Galactokinase N-terminal" evidence="15">
    <location>
        <begin position="15"/>
        <end position="50"/>
    </location>
</feature>
<keyword evidence="10 11" id="KW-0119">Carbohydrate metabolism</keyword>
<feature type="binding site" evidence="11">
    <location>
        <begin position="28"/>
        <end position="31"/>
    </location>
    <ligand>
        <name>substrate</name>
    </ligand>
</feature>
<dbReference type="AlphaFoldDB" id="A0A1T4PKY9"/>
<accession>A0A1T4PKY9</accession>
<feature type="site" description="Transition state stabilizer" evidence="11">
    <location>
        <position position="22"/>
    </location>
</feature>
<dbReference type="FunFam" id="3.30.70.890:FF:000001">
    <property type="entry name" value="Galactokinase"/>
    <property type="match status" value="1"/>
</dbReference>
<evidence type="ECO:0000256" key="7">
    <source>
        <dbReference type="ARBA" id="ARBA00022840"/>
    </source>
</evidence>
<dbReference type="Pfam" id="PF08544">
    <property type="entry name" value="GHMP_kinases_C"/>
    <property type="match status" value="1"/>
</dbReference>
<evidence type="ECO:0000256" key="9">
    <source>
        <dbReference type="ARBA" id="ARBA00023144"/>
    </source>
</evidence>